<evidence type="ECO:0000313" key="2">
    <source>
        <dbReference type="EMBL" id="KAE8407148.1"/>
    </source>
</evidence>
<keyword evidence="1" id="KW-0812">Transmembrane</keyword>
<proteinExistence type="predicted"/>
<dbReference type="EMBL" id="ML736749">
    <property type="protein sequence ID" value="KAE8407148.1"/>
    <property type="molecule type" value="Genomic_DNA"/>
</dbReference>
<dbReference type="GeneID" id="43665833"/>
<keyword evidence="1" id="KW-1133">Transmembrane helix</keyword>
<keyword evidence="1" id="KW-0472">Membrane</keyword>
<evidence type="ECO:0000256" key="1">
    <source>
        <dbReference type="SAM" id="Phobius"/>
    </source>
</evidence>
<gene>
    <name evidence="2" type="ORF">BDV37DRAFT_241090</name>
</gene>
<dbReference type="RefSeq" id="XP_031944467.1">
    <property type="nucleotide sequence ID" value="XM_032081142.1"/>
</dbReference>
<dbReference type="Proteomes" id="UP000325579">
    <property type="component" value="Unassembled WGS sequence"/>
</dbReference>
<accession>A0A5N7DNU5</accession>
<keyword evidence="3" id="KW-1185">Reference proteome</keyword>
<protein>
    <submittedName>
        <fullName evidence="2">Uncharacterized protein</fullName>
    </submittedName>
</protein>
<evidence type="ECO:0000313" key="3">
    <source>
        <dbReference type="Proteomes" id="UP000325579"/>
    </source>
</evidence>
<feature type="transmembrane region" description="Helical" evidence="1">
    <location>
        <begin position="20"/>
        <end position="40"/>
    </location>
</feature>
<name>A0A5N7DNU5_9EURO</name>
<sequence length="60" mass="6863">MLLFLPNYCKAGASVVPLLYLIPMFADHVVAHTFLHYRLVRSCGRMENLPDSSKLWRVAT</sequence>
<dbReference type="AlphaFoldDB" id="A0A5N7DNU5"/>
<organism evidence="2 3">
    <name type="scientific">Aspergillus pseudonomiae</name>
    <dbReference type="NCBI Taxonomy" id="1506151"/>
    <lineage>
        <taxon>Eukaryota</taxon>
        <taxon>Fungi</taxon>
        <taxon>Dikarya</taxon>
        <taxon>Ascomycota</taxon>
        <taxon>Pezizomycotina</taxon>
        <taxon>Eurotiomycetes</taxon>
        <taxon>Eurotiomycetidae</taxon>
        <taxon>Eurotiales</taxon>
        <taxon>Aspergillaceae</taxon>
        <taxon>Aspergillus</taxon>
        <taxon>Aspergillus subgen. Circumdati</taxon>
    </lineage>
</organism>
<reference evidence="2 3" key="1">
    <citation type="submission" date="2019-04" db="EMBL/GenBank/DDBJ databases">
        <authorList>
            <consortium name="DOE Joint Genome Institute"/>
            <person name="Mondo S."/>
            <person name="Kjaerbolling I."/>
            <person name="Vesth T."/>
            <person name="Frisvad J.C."/>
            <person name="Nybo J.L."/>
            <person name="Theobald S."/>
            <person name="Kildgaard S."/>
            <person name="Isbrandt T."/>
            <person name="Kuo A."/>
            <person name="Sato A."/>
            <person name="Lyhne E.K."/>
            <person name="Kogle M.E."/>
            <person name="Wiebenga A."/>
            <person name="Kun R.S."/>
            <person name="Lubbers R.J."/>
            <person name="Makela M.R."/>
            <person name="Barry K."/>
            <person name="Chovatia M."/>
            <person name="Clum A."/>
            <person name="Daum C."/>
            <person name="Haridas S."/>
            <person name="He G."/>
            <person name="LaButti K."/>
            <person name="Lipzen A."/>
            <person name="Riley R."/>
            <person name="Salamov A."/>
            <person name="Simmons B.A."/>
            <person name="Magnuson J.K."/>
            <person name="Henrissat B."/>
            <person name="Mortensen U.H."/>
            <person name="Larsen T.O."/>
            <person name="Devries R.P."/>
            <person name="Grigoriev I.V."/>
            <person name="Machida M."/>
            <person name="Baker S.E."/>
            <person name="Andersen M.R."/>
            <person name="Cantor M.N."/>
            <person name="Hua S.X."/>
        </authorList>
    </citation>
    <scope>NUCLEOTIDE SEQUENCE [LARGE SCALE GENOMIC DNA]</scope>
    <source>
        <strain evidence="2 3">CBS 119388</strain>
    </source>
</reference>